<reference evidence="4" key="1">
    <citation type="submission" date="2013-06" db="EMBL/GenBank/DDBJ databases">
        <title>Complete Genome Sequence of Hyperthermophilic Palaeococcus pacificus DY20341T, Isolated from a Deep-Sea Hydrothermal Sediments.</title>
        <authorList>
            <person name="Zeng X."/>
            <person name="Shao Z."/>
        </authorList>
    </citation>
    <scope>NUCLEOTIDE SEQUENCE [LARGE SCALE GENOMIC DNA]</scope>
    <source>
        <strain evidence="4">DY20341</strain>
    </source>
</reference>
<evidence type="ECO:0000313" key="3">
    <source>
        <dbReference type="EMBL" id="AIF69197.1"/>
    </source>
</evidence>
<sequence length="431" mass="47369">MKKVLAILVVGLIVFSLGCIGGGEKTQTETLTGAQKDGDVQVIKIGLLTDLSGPAASKGQIVRNTVELAEENINKYFGEKGLPYRVEVLIEDTRADPKAALEKLQTLKAQGVNAAVGLYSNEVRNVQKYATSNKIILISPSSTAPPKLIGFTKPEEKKFIFRFVPTDLFQSKVIATEIEQLGLKGIVIAYRGDAWGKGLRDALVGEIESKVEIGVNVEYPSNPTPADWSPYISKLEDGVKELISKYGKDNVGVWAVGFDEVATLLTQIPDDSVLLQVKWIGTDAMVGNQKIIEETKGKAVKVGLFSTQFYSESDETTKLKETFKAKFGGEPDQYGLNAYDATWVLVLAYVEVLKEKGSYDPDLMVQKIKEVLEKYNSGAYGVEPVTGTIELDEWNDRASGDYTIYRVTEGGWKLIGAWKSDTGKIEWFEKP</sequence>
<evidence type="ECO:0000313" key="4">
    <source>
        <dbReference type="Proteomes" id="UP000027981"/>
    </source>
</evidence>
<reference evidence="3 4" key="2">
    <citation type="journal article" date="2015" name="Genome Announc.">
        <title>Complete Genome Sequence of Hyperthermophilic Piezophilic Archaeon Palaeococcus pacificus DY20341T, Isolated from Deep-Sea Hydrothermal Sediments.</title>
        <authorList>
            <person name="Zeng X."/>
            <person name="Jebbar M."/>
            <person name="Shao Z."/>
        </authorList>
    </citation>
    <scope>NUCLEOTIDE SEQUENCE [LARGE SCALE GENOMIC DNA]</scope>
    <source>
        <strain evidence="3 4">DY20341</strain>
    </source>
</reference>
<dbReference type="PANTHER" id="PTHR30483">
    <property type="entry name" value="LEUCINE-SPECIFIC-BINDING PROTEIN"/>
    <property type="match status" value="1"/>
</dbReference>
<name>A0A075LTC0_9EURY</name>
<keyword evidence="4" id="KW-1185">Reference proteome</keyword>
<gene>
    <name evidence="3" type="ORF">PAP_03900</name>
</gene>
<dbReference type="HOGENOM" id="CLU_027128_5_1_2"/>
<dbReference type="RefSeq" id="WP_084177529.1">
    <property type="nucleotide sequence ID" value="NZ_CP006019.1"/>
</dbReference>
<dbReference type="eggNOG" id="arCOG01021">
    <property type="taxonomic scope" value="Archaea"/>
</dbReference>
<dbReference type="InterPro" id="IPR028082">
    <property type="entry name" value="Peripla_BP_I"/>
</dbReference>
<dbReference type="AlphaFoldDB" id="A0A075LTC0"/>
<dbReference type="OrthoDB" id="21336at2157"/>
<dbReference type="GeneID" id="24841907"/>
<keyword evidence="1" id="KW-0732">Signal</keyword>
<dbReference type="Proteomes" id="UP000027981">
    <property type="component" value="Chromosome"/>
</dbReference>
<accession>A0A075LTC0</accession>
<protein>
    <recommendedName>
        <fullName evidence="2">Leucine-binding protein domain-containing protein</fullName>
    </recommendedName>
</protein>
<dbReference type="PROSITE" id="PS51257">
    <property type="entry name" value="PROKAR_LIPOPROTEIN"/>
    <property type="match status" value="1"/>
</dbReference>
<dbReference type="SUPFAM" id="SSF53822">
    <property type="entry name" value="Periplasmic binding protein-like I"/>
    <property type="match status" value="1"/>
</dbReference>
<feature type="domain" description="Leucine-binding protein" evidence="2">
    <location>
        <begin position="43"/>
        <end position="411"/>
    </location>
</feature>
<dbReference type="InterPro" id="IPR051010">
    <property type="entry name" value="BCAA_transport"/>
</dbReference>
<organism evidence="3 4">
    <name type="scientific">Palaeococcus pacificus DY20341</name>
    <dbReference type="NCBI Taxonomy" id="1343739"/>
    <lineage>
        <taxon>Archaea</taxon>
        <taxon>Methanobacteriati</taxon>
        <taxon>Methanobacteriota</taxon>
        <taxon>Thermococci</taxon>
        <taxon>Thermococcales</taxon>
        <taxon>Thermococcaceae</taxon>
        <taxon>Palaeococcus</taxon>
    </lineage>
</organism>
<evidence type="ECO:0000259" key="2">
    <source>
        <dbReference type="Pfam" id="PF13458"/>
    </source>
</evidence>
<dbReference type="STRING" id="1343739.PAP_03900"/>
<evidence type="ECO:0000256" key="1">
    <source>
        <dbReference type="ARBA" id="ARBA00022729"/>
    </source>
</evidence>
<dbReference type="EMBL" id="CP006019">
    <property type="protein sequence ID" value="AIF69197.1"/>
    <property type="molecule type" value="Genomic_DNA"/>
</dbReference>
<dbReference type="PANTHER" id="PTHR30483:SF40">
    <property type="entry name" value="HISTIDINE KINASE"/>
    <property type="match status" value="1"/>
</dbReference>
<dbReference type="Gene3D" id="3.40.50.2300">
    <property type="match status" value="2"/>
</dbReference>
<dbReference type="Pfam" id="PF13458">
    <property type="entry name" value="Peripla_BP_6"/>
    <property type="match status" value="1"/>
</dbReference>
<proteinExistence type="predicted"/>
<dbReference type="KEGG" id="ppac:PAP_03900"/>
<dbReference type="InterPro" id="IPR028081">
    <property type="entry name" value="Leu-bd"/>
</dbReference>